<feature type="binding site" evidence="4">
    <location>
        <position position="190"/>
    </location>
    <ligand>
        <name>GTP</name>
        <dbReference type="ChEBI" id="CHEBI:37565"/>
    </ligand>
</feature>
<evidence type="ECO:0000256" key="2">
    <source>
        <dbReference type="ARBA" id="ARBA00022741"/>
    </source>
</evidence>
<evidence type="ECO:0000259" key="7">
    <source>
        <dbReference type="SMART" id="SM00864"/>
    </source>
</evidence>
<dbReference type="InterPro" id="IPR018316">
    <property type="entry name" value="Tubulin/FtsZ_2-layer-sand-dom"/>
</dbReference>
<dbReference type="GO" id="GO:0005737">
    <property type="term" value="C:cytoplasm"/>
    <property type="evidence" value="ECO:0007669"/>
    <property type="project" value="UniProtKB-SubCell"/>
</dbReference>
<dbReference type="Proteomes" id="UP000323824">
    <property type="component" value="Chromosome"/>
</dbReference>
<evidence type="ECO:0000256" key="1">
    <source>
        <dbReference type="ARBA" id="ARBA00009690"/>
    </source>
</evidence>
<comment type="function">
    <text evidence="4 6">Essential cell division protein that forms a contractile ring structure (Z ring) at the future cell division site. The regulation of the ring assembly controls the timing and the location of cell division. One of the functions of the FtsZ ring is to recruit other cell division proteins to the septum to produce a new cell wall between the dividing cells. Binds GTP and shows GTPase activity.</text>
</comment>
<dbReference type="NCBIfam" id="TIGR00065">
    <property type="entry name" value="ftsZ"/>
    <property type="match status" value="1"/>
</dbReference>
<dbReference type="GO" id="GO:0003924">
    <property type="term" value="F:GTPase activity"/>
    <property type="evidence" value="ECO:0007669"/>
    <property type="project" value="UniProtKB-UniRule"/>
</dbReference>
<dbReference type="GO" id="GO:0051258">
    <property type="term" value="P:protein polymerization"/>
    <property type="evidence" value="ECO:0007669"/>
    <property type="project" value="UniProtKB-UniRule"/>
</dbReference>
<dbReference type="GO" id="GO:0032153">
    <property type="term" value="C:cell division site"/>
    <property type="evidence" value="ECO:0007669"/>
    <property type="project" value="UniProtKB-UniRule"/>
</dbReference>
<feature type="binding site" evidence="4">
    <location>
        <begin position="111"/>
        <end position="113"/>
    </location>
    <ligand>
        <name>GTP</name>
        <dbReference type="ChEBI" id="CHEBI:37565"/>
    </ligand>
</feature>
<dbReference type="Pfam" id="PF12327">
    <property type="entry name" value="FtsZ_C"/>
    <property type="match status" value="1"/>
</dbReference>
<evidence type="ECO:0000259" key="8">
    <source>
        <dbReference type="SMART" id="SM00865"/>
    </source>
</evidence>
<feature type="binding site" evidence="4">
    <location>
        <position position="146"/>
    </location>
    <ligand>
        <name>GTP</name>
        <dbReference type="ChEBI" id="CHEBI:37565"/>
    </ligand>
</feature>
<dbReference type="CDD" id="cd02201">
    <property type="entry name" value="FtsZ_type1"/>
    <property type="match status" value="1"/>
</dbReference>
<comment type="similarity">
    <text evidence="1 4 6">Belongs to the FtsZ family.</text>
</comment>
<dbReference type="PROSITE" id="PS01135">
    <property type="entry name" value="FTSZ_2"/>
    <property type="match status" value="1"/>
</dbReference>
<accession>A0A5C1Q6Q4</accession>
<dbReference type="PANTHER" id="PTHR30314">
    <property type="entry name" value="CELL DIVISION PROTEIN FTSZ-RELATED"/>
    <property type="match status" value="1"/>
</dbReference>
<feature type="binding site" evidence="4">
    <location>
        <begin position="24"/>
        <end position="28"/>
    </location>
    <ligand>
        <name>GTP</name>
        <dbReference type="ChEBI" id="CHEBI:37565"/>
    </ligand>
</feature>
<keyword evidence="10" id="KW-1185">Reference proteome</keyword>
<dbReference type="SUPFAM" id="SSF55307">
    <property type="entry name" value="Tubulin C-terminal domain-like"/>
    <property type="match status" value="1"/>
</dbReference>
<dbReference type="GO" id="GO:0043093">
    <property type="term" value="P:FtsZ-dependent cytokinesis"/>
    <property type="evidence" value="ECO:0007669"/>
    <property type="project" value="UniProtKB-UniRule"/>
</dbReference>
<dbReference type="GO" id="GO:0005525">
    <property type="term" value="F:GTP binding"/>
    <property type="evidence" value="ECO:0007669"/>
    <property type="project" value="UniProtKB-UniRule"/>
</dbReference>
<keyword evidence="3 4" id="KW-0342">GTP-binding</keyword>
<dbReference type="Pfam" id="PF00091">
    <property type="entry name" value="Tubulin"/>
    <property type="match status" value="1"/>
</dbReference>
<keyword evidence="4 6" id="KW-0132">Cell division</keyword>
<dbReference type="EMBL" id="CP035807">
    <property type="protein sequence ID" value="QEN03743.1"/>
    <property type="molecule type" value="Genomic_DNA"/>
</dbReference>
<evidence type="ECO:0000256" key="3">
    <source>
        <dbReference type="ARBA" id="ARBA00023134"/>
    </source>
</evidence>
<evidence type="ECO:0000256" key="6">
    <source>
        <dbReference type="RuleBase" id="RU000631"/>
    </source>
</evidence>
<evidence type="ECO:0000256" key="5">
    <source>
        <dbReference type="NCBIfam" id="TIGR00065"/>
    </source>
</evidence>
<feature type="binding site" evidence="4">
    <location>
        <position position="142"/>
    </location>
    <ligand>
        <name>GTP</name>
        <dbReference type="ChEBI" id="CHEBI:37565"/>
    </ligand>
</feature>
<sequence>MDIEYINDEPMVVGTIIKVIGVGGGGSNAVNRMISEGVKGVDFIAVNTDQQALNMSLASIKLAIGSKLTGGLGAGGKPEVGKNAAEEDRETLTNMLRGSKMVFITAGMGGGTGTGAAPVIASIAKELDILTVAVVTKPFAFEREKKMSYAENGINNLKSIVDTVITIPNENLFNVVDKNASIKEAFLMADDVLRMGVQGISDLITTPGIINIDFADVESTMKGKGDALMGIGEGFGDNRAIDAATSAIKNPLLENESTIDGATGLLVNIRCDESLTITEYKEINEIITSTVDDRVEIKSGTVVDETMNGKIIVTVVATGFRGDHTYKDEILEITSHNKTPKAKTEKAKSKSSILTQNFSISQDFDVPTILRERQRIN</sequence>
<dbReference type="InterPro" id="IPR037103">
    <property type="entry name" value="Tubulin/FtsZ-like_C"/>
</dbReference>
<feature type="domain" description="Tubulin/FtsZ GTPase" evidence="7">
    <location>
        <begin position="16"/>
        <end position="208"/>
    </location>
</feature>
<protein>
    <recommendedName>
        <fullName evidence="4 5">Cell division protein FtsZ</fullName>
    </recommendedName>
</protein>
<dbReference type="Gene3D" id="3.40.50.1440">
    <property type="entry name" value="Tubulin/FtsZ, GTPase domain"/>
    <property type="match status" value="1"/>
</dbReference>
<dbReference type="InterPro" id="IPR045061">
    <property type="entry name" value="FtsZ/CetZ"/>
</dbReference>
<dbReference type="InterPro" id="IPR020805">
    <property type="entry name" value="Cell_div_FtsZ_CS"/>
</dbReference>
<dbReference type="HAMAP" id="MF_00909">
    <property type="entry name" value="FtsZ"/>
    <property type="match status" value="1"/>
</dbReference>
<dbReference type="InterPro" id="IPR024757">
    <property type="entry name" value="FtsZ_C"/>
</dbReference>
<reference evidence="9 10" key="2">
    <citation type="submission" date="2019-09" db="EMBL/GenBank/DDBJ databases">
        <title>Complete Genome Sequence and Methylome Analysis of free living Spirochaetas.</title>
        <authorList>
            <person name="Leshcheva N."/>
            <person name="Mikheeva N."/>
        </authorList>
    </citation>
    <scope>NUCLEOTIDE SEQUENCE [LARGE SCALE GENOMIC DNA]</scope>
    <source>
        <strain evidence="9 10">P</strain>
    </source>
</reference>
<keyword evidence="4" id="KW-0963">Cytoplasm</keyword>
<keyword evidence="4 6" id="KW-0717">Septation</keyword>
<organism evidence="9 10">
    <name type="scientific">Thiospirochaeta perfilievii</name>
    <dbReference type="NCBI Taxonomy" id="252967"/>
    <lineage>
        <taxon>Bacteria</taxon>
        <taxon>Pseudomonadati</taxon>
        <taxon>Spirochaetota</taxon>
        <taxon>Spirochaetia</taxon>
        <taxon>Spirochaetales</taxon>
        <taxon>Spirochaetaceae</taxon>
        <taxon>Thiospirochaeta</taxon>
    </lineage>
</organism>
<dbReference type="SMART" id="SM00864">
    <property type="entry name" value="Tubulin"/>
    <property type="match status" value="1"/>
</dbReference>
<dbReference type="AlphaFoldDB" id="A0A5C1Q6Q4"/>
<evidence type="ECO:0000256" key="4">
    <source>
        <dbReference type="HAMAP-Rule" id="MF_00909"/>
    </source>
</evidence>
<evidence type="ECO:0000313" key="10">
    <source>
        <dbReference type="Proteomes" id="UP000323824"/>
    </source>
</evidence>
<dbReference type="InterPro" id="IPR003008">
    <property type="entry name" value="Tubulin_FtsZ_GTPase"/>
</dbReference>
<dbReference type="FunFam" id="3.40.50.1440:FF:000001">
    <property type="entry name" value="Cell division protein FtsZ"/>
    <property type="match status" value="1"/>
</dbReference>
<dbReference type="SMART" id="SM00865">
    <property type="entry name" value="Tubulin_C"/>
    <property type="match status" value="1"/>
</dbReference>
<keyword evidence="4 6" id="KW-0131">Cell cycle</keyword>
<reference evidence="9 10" key="1">
    <citation type="submission" date="2019-02" db="EMBL/GenBank/DDBJ databases">
        <authorList>
            <person name="Fomenkov A."/>
            <person name="Dubinina G."/>
            <person name="Grabovich M."/>
            <person name="Vincze T."/>
            <person name="Roberts R.J."/>
        </authorList>
    </citation>
    <scope>NUCLEOTIDE SEQUENCE [LARGE SCALE GENOMIC DNA]</scope>
    <source>
        <strain evidence="9 10">P</strain>
    </source>
</reference>
<dbReference type="PRINTS" id="PR00423">
    <property type="entry name" value="CELLDVISFTSZ"/>
</dbReference>
<dbReference type="InterPro" id="IPR000158">
    <property type="entry name" value="Cell_div_FtsZ"/>
</dbReference>
<keyword evidence="2 4" id="KW-0547">Nucleotide-binding</keyword>
<dbReference type="PANTHER" id="PTHR30314:SF3">
    <property type="entry name" value="MITOCHONDRIAL DIVISION PROTEIN FSZA"/>
    <property type="match status" value="1"/>
</dbReference>
<dbReference type="KEGG" id="sper:EW093_03185"/>
<dbReference type="SUPFAM" id="SSF52490">
    <property type="entry name" value="Tubulin nucleotide-binding domain-like"/>
    <property type="match status" value="1"/>
</dbReference>
<proteinExistence type="inferred from homology"/>
<name>A0A5C1Q6Q4_9SPIO</name>
<evidence type="ECO:0000313" key="9">
    <source>
        <dbReference type="EMBL" id="QEN03743.1"/>
    </source>
</evidence>
<comment type="subunit">
    <text evidence="4">Homodimer. Polymerizes to form a dynamic ring structure in a strictly GTP-dependent manner. Interacts directly with several other division proteins.</text>
</comment>
<gene>
    <name evidence="4 9" type="primary">ftsZ</name>
    <name evidence="9" type="ORF">EW093_03185</name>
</gene>
<dbReference type="Gene3D" id="3.30.1330.20">
    <property type="entry name" value="Tubulin/FtsZ, C-terminal domain"/>
    <property type="match status" value="1"/>
</dbReference>
<dbReference type="InterPro" id="IPR008280">
    <property type="entry name" value="Tub_FtsZ_C"/>
</dbReference>
<dbReference type="GO" id="GO:0000917">
    <property type="term" value="P:division septum assembly"/>
    <property type="evidence" value="ECO:0007669"/>
    <property type="project" value="UniProtKB-KW"/>
</dbReference>
<dbReference type="OrthoDB" id="9813375at2"/>
<dbReference type="InterPro" id="IPR036525">
    <property type="entry name" value="Tubulin/FtsZ_GTPase_sf"/>
</dbReference>
<comment type="subcellular location">
    <subcellularLocation>
        <location evidence="4">Cytoplasm</location>
    </subcellularLocation>
    <text evidence="4">Assembles at midcell at the inner surface of the cytoplasmic membrane.</text>
</comment>
<feature type="domain" description="Tubulin/FtsZ 2-layer sandwich" evidence="8">
    <location>
        <begin position="210"/>
        <end position="329"/>
    </location>
</feature>
<dbReference type="RefSeq" id="WP_149567001.1">
    <property type="nucleotide sequence ID" value="NZ_CP035807.1"/>
</dbReference>
<dbReference type="PROSITE" id="PS01134">
    <property type="entry name" value="FTSZ_1"/>
    <property type="match status" value="1"/>
</dbReference>